<proteinExistence type="inferred from homology"/>
<evidence type="ECO:0000256" key="7">
    <source>
        <dbReference type="ARBA" id="ARBA00023136"/>
    </source>
</evidence>
<evidence type="ECO:0000256" key="3">
    <source>
        <dbReference type="ARBA" id="ARBA00022475"/>
    </source>
</evidence>
<dbReference type="CDD" id="cd13962">
    <property type="entry name" value="PT_UbiA_UBIAD1"/>
    <property type="match status" value="1"/>
</dbReference>
<comment type="pathway">
    <text evidence="8">Quinol/quinone metabolism; menaquinone biosynthesis; menaquinol from 1,4-dihydroxy-2-naphthoate: step 1/2.</text>
</comment>
<feature type="transmembrane region" description="Helical" evidence="8">
    <location>
        <begin position="119"/>
        <end position="139"/>
    </location>
</feature>
<accession>A0A840CZE2</accession>
<evidence type="ECO:0000313" key="11">
    <source>
        <dbReference type="Proteomes" id="UP000555103"/>
    </source>
</evidence>
<dbReference type="InterPro" id="IPR000537">
    <property type="entry name" value="UbiA_prenyltransferase"/>
</dbReference>
<comment type="function">
    <text evidence="8">Conversion of 1,4-dihydroxy-2-naphthoate (DHNA) to demethylmenaquinone (DMK).</text>
</comment>
<feature type="transmembrane region" description="Helical" evidence="8">
    <location>
        <begin position="151"/>
        <end position="172"/>
    </location>
</feature>
<evidence type="ECO:0000256" key="2">
    <source>
        <dbReference type="ARBA" id="ARBA00022428"/>
    </source>
</evidence>
<dbReference type="HAMAP" id="MF_01937">
    <property type="entry name" value="MenA_1"/>
    <property type="match status" value="1"/>
</dbReference>
<dbReference type="Gene3D" id="1.10.357.140">
    <property type="entry name" value="UbiA prenyltransferase"/>
    <property type="match status" value="1"/>
</dbReference>
<comment type="catalytic activity">
    <reaction evidence="8">
        <text>an all-trans-polyprenyl diphosphate + 1,4-dihydroxy-2-naphthoate + H(+) = a 2-demethylmenaquinol + CO2 + diphosphate</text>
        <dbReference type="Rhea" id="RHEA:26478"/>
        <dbReference type="Rhea" id="RHEA-COMP:9563"/>
        <dbReference type="Rhea" id="RHEA-COMP:9564"/>
        <dbReference type="ChEBI" id="CHEBI:11173"/>
        <dbReference type="ChEBI" id="CHEBI:15378"/>
        <dbReference type="ChEBI" id="CHEBI:16526"/>
        <dbReference type="ChEBI" id="CHEBI:33019"/>
        <dbReference type="ChEBI" id="CHEBI:55437"/>
        <dbReference type="ChEBI" id="CHEBI:58914"/>
        <dbReference type="EC" id="2.5.1.74"/>
    </reaction>
</comment>
<dbReference type="Gene3D" id="1.20.120.1780">
    <property type="entry name" value="UbiA prenyltransferase"/>
    <property type="match status" value="1"/>
</dbReference>
<feature type="transmembrane region" description="Helical" evidence="8">
    <location>
        <begin position="40"/>
        <end position="58"/>
    </location>
</feature>
<gene>
    <name evidence="8" type="primary">menA</name>
    <name evidence="10" type="ORF">GGR21_003693</name>
</gene>
<dbReference type="EC" id="2.5.1.74" evidence="8 9"/>
<evidence type="ECO:0000256" key="8">
    <source>
        <dbReference type="HAMAP-Rule" id="MF_01937"/>
    </source>
</evidence>
<keyword evidence="4 8" id="KW-0808">Transferase</keyword>
<protein>
    <recommendedName>
        <fullName evidence="8 9">1,4-dihydroxy-2-naphthoate octaprenyltransferase</fullName>
        <shortName evidence="8">DHNA-octaprenyltransferase</shortName>
        <ecNumber evidence="8 9">2.5.1.74</ecNumber>
    </recommendedName>
</protein>
<sequence length="301" mass="33413">MASVKSWISALRPRTLFLAVATALCGSGIAYSTDKFSTTIFILTILIATILQLLSNMANDLGDFQHGTDITGERVGPKRTVQSGAITPRQMKKGIVIAMVFAAIVGLLLVYIALQFMQIGYILTFLTLGAACIIAAIKYTAGKNPYGYKGLGDIFSFTFFGLVSVVGTYFLHTHVVDFQPWLPAIGLGFLTVAVLNLNNMRDIDNDRKSGKITIPVRIGIKNAKRYHAFLTFGALTCFIVYSALYTSQWYQYLYLVCFLIFIKLLANIFRIEENRLLDPYLKYTSMGTFVLSVCFCICINL</sequence>
<dbReference type="UniPathway" id="UPA00079">
    <property type="reaction ID" value="UER00168"/>
</dbReference>
<dbReference type="GO" id="GO:0009234">
    <property type="term" value="P:menaquinone biosynthetic process"/>
    <property type="evidence" value="ECO:0007669"/>
    <property type="project" value="UniProtKB-UniRule"/>
</dbReference>
<feature type="transmembrane region" description="Helical" evidence="8">
    <location>
        <begin position="95"/>
        <end position="113"/>
    </location>
</feature>
<reference evidence="10 11" key="1">
    <citation type="submission" date="2020-08" db="EMBL/GenBank/DDBJ databases">
        <title>Genomic Encyclopedia of Type Strains, Phase IV (KMG-IV): sequencing the most valuable type-strain genomes for metagenomic binning, comparative biology and taxonomic classification.</title>
        <authorList>
            <person name="Goeker M."/>
        </authorList>
    </citation>
    <scope>NUCLEOTIDE SEQUENCE [LARGE SCALE GENOMIC DNA]</scope>
    <source>
        <strain evidence="10 11">DSM 104969</strain>
    </source>
</reference>
<dbReference type="InterPro" id="IPR026046">
    <property type="entry name" value="UBIAD1"/>
</dbReference>
<organism evidence="10 11">
    <name type="scientific">Dysgonomonas hofstadii</name>
    <dbReference type="NCBI Taxonomy" id="637886"/>
    <lineage>
        <taxon>Bacteria</taxon>
        <taxon>Pseudomonadati</taxon>
        <taxon>Bacteroidota</taxon>
        <taxon>Bacteroidia</taxon>
        <taxon>Bacteroidales</taxon>
        <taxon>Dysgonomonadaceae</taxon>
        <taxon>Dysgonomonas</taxon>
    </lineage>
</organism>
<dbReference type="GO" id="GO:0046428">
    <property type="term" value="F:1,4-dihydroxy-2-naphthoate polyprenyltransferase activity"/>
    <property type="evidence" value="ECO:0007669"/>
    <property type="project" value="UniProtKB-UniRule"/>
</dbReference>
<dbReference type="PANTHER" id="PTHR13929">
    <property type="entry name" value="1,4-DIHYDROXY-2-NAPHTHOATE OCTAPRENYLTRANSFERASE"/>
    <property type="match status" value="1"/>
</dbReference>
<dbReference type="EMBL" id="JACIEP010000017">
    <property type="protein sequence ID" value="MBB4037772.1"/>
    <property type="molecule type" value="Genomic_DNA"/>
</dbReference>
<keyword evidence="2 8" id="KW-0474">Menaquinone biosynthesis</keyword>
<dbReference type="Pfam" id="PF01040">
    <property type="entry name" value="UbiA"/>
    <property type="match status" value="1"/>
</dbReference>
<keyword evidence="6 8" id="KW-1133">Transmembrane helix</keyword>
<evidence type="ECO:0000256" key="1">
    <source>
        <dbReference type="ARBA" id="ARBA00004141"/>
    </source>
</evidence>
<keyword evidence="5 8" id="KW-0812">Transmembrane</keyword>
<dbReference type="Proteomes" id="UP000555103">
    <property type="component" value="Unassembled WGS sequence"/>
</dbReference>
<evidence type="ECO:0000256" key="9">
    <source>
        <dbReference type="NCBIfam" id="TIGR00751"/>
    </source>
</evidence>
<dbReference type="AlphaFoldDB" id="A0A840CZE2"/>
<feature type="transmembrane region" description="Helical" evidence="8">
    <location>
        <begin position="226"/>
        <end position="245"/>
    </location>
</feature>
<keyword evidence="7 8" id="KW-0472">Membrane</keyword>
<evidence type="ECO:0000256" key="6">
    <source>
        <dbReference type="ARBA" id="ARBA00022989"/>
    </source>
</evidence>
<evidence type="ECO:0000256" key="4">
    <source>
        <dbReference type="ARBA" id="ARBA00022679"/>
    </source>
</evidence>
<dbReference type="RefSeq" id="WP_183308606.1">
    <property type="nucleotide sequence ID" value="NZ_JACIEP010000017.1"/>
</dbReference>
<dbReference type="NCBIfam" id="TIGR00751">
    <property type="entry name" value="menA"/>
    <property type="match status" value="1"/>
</dbReference>
<comment type="caution">
    <text evidence="10">The sequence shown here is derived from an EMBL/GenBank/DDBJ whole genome shotgun (WGS) entry which is preliminary data.</text>
</comment>
<evidence type="ECO:0000313" key="10">
    <source>
        <dbReference type="EMBL" id="MBB4037772.1"/>
    </source>
</evidence>
<dbReference type="PIRSF" id="PIRSF005355">
    <property type="entry name" value="UBIAD1"/>
    <property type="match status" value="1"/>
</dbReference>
<dbReference type="InterPro" id="IPR004657">
    <property type="entry name" value="MenA"/>
</dbReference>
<dbReference type="PANTHER" id="PTHR13929:SF0">
    <property type="entry name" value="UBIA PRENYLTRANSFERASE DOMAIN-CONTAINING PROTEIN 1"/>
    <property type="match status" value="1"/>
</dbReference>
<comment type="similarity">
    <text evidence="8">Belongs to the MenA family. Type 1 subfamily.</text>
</comment>
<feature type="transmembrane region" description="Helical" evidence="8">
    <location>
        <begin position="251"/>
        <end position="269"/>
    </location>
</feature>
<name>A0A840CZE2_9BACT</name>
<dbReference type="GO" id="GO:0005886">
    <property type="term" value="C:plasma membrane"/>
    <property type="evidence" value="ECO:0007669"/>
    <property type="project" value="UniProtKB-SubCell"/>
</dbReference>
<evidence type="ECO:0000256" key="5">
    <source>
        <dbReference type="ARBA" id="ARBA00022692"/>
    </source>
</evidence>
<dbReference type="GO" id="GO:0042371">
    <property type="term" value="P:vitamin K biosynthetic process"/>
    <property type="evidence" value="ECO:0007669"/>
    <property type="project" value="TreeGrafter"/>
</dbReference>
<comment type="subcellular location">
    <subcellularLocation>
        <location evidence="8">Cell membrane</location>
        <topology evidence="8">Multi-pass membrane protein</topology>
    </subcellularLocation>
    <subcellularLocation>
        <location evidence="1">Membrane</location>
        <topology evidence="1">Multi-pass membrane protein</topology>
    </subcellularLocation>
</comment>
<feature type="transmembrane region" description="Helical" evidence="8">
    <location>
        <begin position="178"/>
        <end position="198"/>
    </location>
</feature>
<dbReference type="InterPro" id="IPR044878">
    <property type="entry name" value="UbiA_sf"/>
</dbReference>
<keyword evidence="3 8" id="KW-1003">Cell membrane</keyword>
<keyword evidence="11" id="KW-1185">Reference proteome</keyword>